<dbReference type="Proteomes" id="UP000315540">
    <property type="component" value="Unassembled WGS sequence"/>
</dbReference>
<dbReference type="AlphaFoldDB" id="A0A504IY43"/>
<reference evidence="1 2" key="1">
    <citation type="submission" date="2019-06" db="EMBL/GenBank/DDBJ databases">
        <authorList>
            <person name="Meng X."/>
        </authorList>
    </citation>
    <scope>NUCLEOTIDE SEQUENCE [LARGE SCALE GENOMIC DNA]</scope>
    <source>
        <strain evidence="1 2">M625</strain>
    </source>
</reference>
<gene>
    <name evidence="1" type="ORF">FHK87_21245</name>
</gene>
<sequence>MIRKEKFWKIKSEIDTAIEEAFEYAKNHEKNENDFILFLGNAEYKKSYENKNVSPYFIDDRENFYKDDERLKFLNGYIARKYNFTVGKLSVPEVITLELMVYTHTWESKPYLRLLKKLANLCEGLDYDWDVKIPDYKKYEYIQEGIGSVFANQGLKIADIIAEGYHSSLRNAFAHSEYVFNSNHSELILTNYKGNNWEIENINYHDWSLKFWYSALLCQSFNRIFKEQRTDLAYGQQKYACKLKSKDGQERNGFVVYDDTKDAFTATLS</sequence>
<protein>
    <submittedName>
        <fullName evidence="1">Uncharacterized protein</fullName>
    </submittedName>
</protein>
<comment type="caution">
    <text evidence="1">The sequence shown here is derived from an EMBL/GenBank/DDBJ whole genome shotgun (WGS) entry which is preliminary data.</text>
</comment>
<evidence type="ECO:0000313" key="1">
    <source>
        <dbReference type="EMBL" id="TPN82954.1"/>
    </source>
</evidence>
<dbReference type="EMBL" id="VFWZ01000008">
    <property type="protein sequence ID" value="TPN82954.1"/>
    <property type="molecule type" value="Genomic_DNA"/>
</dbReference>
<keyword evidence="2" id="KW-1185">Reference proteome</keyword>
<dbReference type="RefSeq" id="WP_140596455.1">
    <property type="nucleotide sequence ID" value="NZ_VFWZ01000008.1"/>
</dbReference>
<organism evidence="1 2">
    <name type="scientific">Aquimarina algicola</name>
    <dbReference type="NCBI Taxonomy" id="2589995"/>
    <lineage>
        <taxon>Bacteria</taxon>
        <taxon>Pseudomonadati</taxon>
        <taxon>Bacteroidota</taxon>
        <taxon>Flavobacteriia</taxon>
        <taxon>Flavobacteriales</taxon>
        <taxon>Flavobacteriaceae</taxon>
        <taxon>Aquimarina</taxon>
    </lineage>
</organism>
<name>A0A504IY43_9FLAO</name>
<proteinExistence type="predicted"/>
<dbReference type="OrthoDB" id="1431979at2"/>
<evidence type="ECO:0000313" key="2">
    <source>
        <dbReference type="Proteomes" id="UP000315540"/>
    </source>
</evidence>
<accession>A0A504IY43</accession>